<evidence type="ECO:0000313" key="9">
    <source>
        <dbReference type="EMBL" id="SJZ61537.1"/>
    </source>
</evidence>
<dbReference type="NCBIfam" id="TIGR01460">
    <property type="entry name" value="HAD-SF-IIA"/>
    <property type="match status" value="1"/>
</dbReference>
<dbReference type="EMBL" id="FUWO01000010">
    <property type="protein sequence ID" value="SJZ61537.1"/>
    <property type="molecule type" value="Genomic_DNA"/>
</dbReference>
<keyword evidence="10" id="KW-1185">Reference proteome</keyword>
<keyword evidence="2 5" id="KW-0479">Metal-binding</keyword>
<dbReference type="AlphaFoldDB" id="A0A1T4M3R6"/>
<sequence length="256" mass="28668">MKKYKAYLIDLDGTVYFGKRRIPTAEAFIKKLHEKEIPYLFMTNNATKTPEEVALNLQNNYHLPAEPKNVYTSSLALIDYLNIHHPGQTVHVVGEPSFKKLIENAGYQIDQTENAQVVVQALNREVTYHELATAANAIRQGAPFIVTNTDRRIPTENGMMPSSGALTAFIQYTTEVDPIIMGKPHRPILEGCLHRLGLTIDEVLMVGDNYETDIRVGIDNGMDTLLVLTGVTHPEDVANLPIPPTYVVEDLSQWEL</sequence>
<dbReference type="InterPro" id="IPR036412">
    <property type="entry name" value="HAD-like_sf"/>
</dbReference>
<dbReference type="PIRSF" id="PIRSF000915">
    <property type="entry name" value="PGP-type_phosphatase"/>
    <property type="match status" value="1"/>
</dbReference>
<dbReference type="InterPro" id="IPR006357">
    <property type="entry name" value="HAD-SF_hydro_IIA"/>
</dbReference>
<evidence type="ECO:0000256" key="4">
    <source>
        <dbReference type="ARBA" id="ARBA00022842"/>
    </source>
</evidence>
<keyword evidence="4 5" id="KW-0460">Magnesium</keyword>
<proteinExistence type="inferred from homology"/>
<dbReference type="GO" id="GO:0005737">
    <property type="term" value="C:cytoplasm"/>
    <property type="evidence" value="ECO:0007669"/>
    <property type="project" value="TreeGrafter"/>
</dbReference>
<evidence type="ECO:0000256" key="2">
    <source>
        <dbReference type="ARBA" id="ARBA00022723"/>
    </source>
</evidence>
<evidence type="ECO:0000256" key="5">
    <source>
        <dbReference type="PIRNR" id="PIRNR000915"/>
    </source>
</evidence>
<evidence type="ECO:0000256" key="1">
    <source>
        <dbReference type="ARBA" id="ARBA00006696"/>
    </source>
</evidence>
<dbReference type="Pfam" id="PF13344">
    <property type="entry name" value="Hydrolase_6"/>
    <property type="match status" value="1"/>
</dbReference>
<keyword evidence="3" id="KW-0378">Hydrolase</keyword>
<dbReference type="Gene3D" id="3.40.50.1000">
    <property type="entry name" value="HAD superfamily/HAD-like"/>
    <property type="match status" value="2"/>
</dbReference>
<dbReference type="SFLD" id="SFLDG01129">
    <property type="entry name" value="C1.5:_HAD__Beta-PGM__Phosphata"/>
    <property type="match status" value="1"/>
</dbReference>
<feature type="active site" description="Proton donor" evidence="6">
    <location>
        <position position="12"/>
    </location>
</feature>
<evidence type="ECO:0000256" key="7">
    <source>
        <dbReference type="PIRSR" id="PIRSR000915-2"/>
    </source>
</evidence>
<gene>
    <name evidence="9" type="ORF">SAMN02746011_01309</name>
</gene>
<comment type="cofactor">
    <cofactor evidence="8">
        <name>Mg(2+)</name>
        <dbReference type="ChEBI" id="CHEBI:18420"/>
    </cofactor>
    <text evidence="8">Divalent metal ions. Mg(2+) is the most effective.</text>
</comment>
<evidence type="ECO:0000313" key="10">
    <source>
        <dbReference type="Proteomes" id="UP000189941"/>
    </source>
</evidence>
<dbReference type="OrthoDB" id="9810449at2"/>
<feature type="binding site" evidence="8">
    <location>
        <position position="12"/>
    </location>
    <ligand>
        <name>Mg(2+)</name>
        <dbReference type="ChEBI" id="CHEBI:18420"/>
    </ligand>
</feature>
<feature type="active site" description="Nucleophile" evidence="6">
    <location>
        <position position="10"/>
    </location>
</feature>
<name>A0A1T4M3R6_9LACT</name>
<dbReference type="PANTHER" id="PTHR19288">
    <property type="entry name" value="4-NITROPHENYLPHOSPHATASE-RELATED"/>
    <property type="match status" value="1"/>
</dbReference>
<dbReference type="GO" id="GO:0046872">
    <property type="term" value="F:metal ion binding"/>
    <property type="evidence" value="ECO:0007669"/>
    <property type="project" value="UniProtKB-KW"/>
</dbReference>
<dbReference type="SFLD" id="SFLDS00003">
    <property type="entry name" value="Haloacid_Dehalogenase"/>
    <property type="match status" value="1"/>
</dbReference>
<evidence type="ECO:0000256" key="6">
    <source>
        <dbReference type="PIRSR" id="PIRSR000915-1"/>
    </source>
</evidence>
<feature type="binding site" evidence="8">
    <location>
        <position position="208"/>
    </location>
    <ligand>
        <name>Mg(2+)</name>
        <dbReference type="ChEBI" id="CHEBI:18420"/>
    </ligand>
</feature>
<dbReference type="Pfam" id="PF13242">
    <property type="entry name" value="Hydrolase_like"/>
    <property type="match status" value="1"/>
</dbReference>
<dbReference type="InterPro" id="IPR006354">
    <property type="entry name" value="HAD-SF_hydro_IIA_hyp1"/>
</dbReference>
<comment type="function">
    <text evidence="5">Catalyzes the dephosphorylation of 2-6 carbon acid sugars in vitro.</text>
</comment>
<accession>A0A1T4M3R6</accession>
<feature type="binding site" evidence="7">
    <location>
        <position position="183"/>
    </location>
    <ligand>
        <name>substrate</name>
    </ligand>
</feature>
<dbReference type="RefSeq" id="WP_078756054.1">
    <property type="nucleotide sequence ID" value="NZ_FUWO01000010.1"/>
</dbReference>
<dbReference type="SFLD" id="SFLDG01139">
    <property type="entry name" value="C2.A:_Pyridoxal_Phosphate_Phos"/>
    <property type="match status" value="1"/>
</dbReference>
<dbReference type="GO" id="GO:0016791">
    <property type="term" value="F:phosphatase activity"/>
    <property type="evidence" value="ECO:0007669"/>
    <property type="project" value="TreeGrafter"/>
</dbReference>
<reference evidence="10" key="1">
    <citation type="submission" date="2017-02" db="EMBL/GenBank/DDBJ databases">
        <authorList>
            <person name="Varghese N."/>
            <person name="Submissions S."/>
        </authorList>
    </citation>
    <scope>NUCLEOTIDE SEQUENCE [LARGE SCALE GENOMIC DNA]</scope>
    <source>
        <strain evidence="10">DSM 15739</strain>
    </source>
</reference>
<dbReference type="Proteomes" id="UP000189941">
    <property type="component" value="Unassembled WGS sequence"/>
</dbReference>
<dbReference type="NCBIfam" id="TIGR01457">
    <property type="entry name" value="HAD-SF-IIA-hyp2"/>
    <property type="match status" value="1"/>
</dbReference>
<dbReference type="PANTHER" id="PTHR19288:SF46">
    <property type="entry name" value="HALOACID DEHALOGENASE-LIKE HYDROLASE DOMAIN-CONTAINING PROTEIN 2"/>
    <property type="match status" value="1"/>
</dbReference>
<protein>
    <recommendedName>
        <fullName evidence="5">Acid sugar phosphatase</fullName>
        <ecNumber evidence="5">3.1.3.-</ecNumber>
    </recommendedName>
</protein>
<dbReference type="SUPFAM" id="SSF56784">
    <property type="entry name" value="HAD-like"/>
    <property type="match status" value="1"/>
</dbReference>
<dbReference type="STRING" id="1121925.SAMN02746011_01309"/>
<organism evidence="9 10">
    <name type="scientific">Globicatella sulfidifaciens DSM 15739</name>
    <dbReference type="NCBI Taxonomy" id="1121925"/>
    <lineage>
        <taxon>Bacteria</taxon>
        <taxon>Bacillati</taxon>
        <taxon>Bacillota</taxon>
        <taxon>Bacilli</taxon>
        <taxon>Lactobacillales</taxon>
        <taxon>Aerococcaceae</taxon>
        <taxon>Globicatella</taxon>
    </lineage>
</organism>
<evidence type="ECO:0000256" key="3">
    <source>
        <dbReference type="ARBA" id="ARBA00022801"/>
    </source>
</evidence>
<feature type="binding site" evidence="8">
    <location>
        <position position="10"/>
    </location>
    <ligand>
        <name>Mg(2+)</name>
        <dbReference type="ChEBI" id="CHEBI:18420"/>
    </ligand>
</feature>
<evidence type="ECO:0000256" key="8">
    <source>
        <dbReference type="PIRSR" id="PIRSR000915-3"/>
    </source>
</evidence>
<dbReference type="InterPro" id="IPR023214">
    <property type="entry name" value="HAD_sf"/>
</dbReference>
<dbReference type="EC" id="3.1.3.-" evidence="5"/>
<comment type="similarity">
    <text evidence="1 5">Belongs to the HAD-like hydrolase superfamily. NagD family.</text>
</comment>